<organism evidence="1 2">
    <name type="scientific">Halogranum gelatinilyticum</name>
    <dbReference type="NCBI Taxonomy" id="660521"/>
    <lineage>
        <taxon>Archaea</taxon>
        <taxon>Methanobacteriati</taxon>
        <taxon>Methanobacteriota</taxon>
        <taxon>Stenosarchaea group</taxon>
        <taxon>Halobacteria</taxon>
        <taxon>Halobacteriales</taxon>
        <taxon>Haloferacaceae</taxon>
    </lineage>
</organism>
<dbReference type="Proteomes" id="UP000199451">
    <property type="component" value="Unassembled WGS sequence"/>
</dbReference>
<name>A0A1G9XG28_9EURY</name>
<proteinExistence type="predicted"/>
<sequence length="191" mass="21407">MSTKTDELRELFLKLSPVTTFTDRQEAGVGDVPTDEEVDDTLRTLVAEMRERFGLGTPLDDDDLVALVRGFYAGESDATLADRFDVAVETLVDARLSLQLFRPDDADAPFDLRDLLRLVEADADDATCAAELGVSEAVIRRYRRVVAARQTAQRESYYYPLEFESLLDADTDDELSAAREADRELFAEIKD</sequence>
<dbReference type="RefSeq" id="WP_089698683.1">
    <property type="nucleotide sequence ID" value="NZ_FNHL01000004.1"/>
</dbReference>
<evidence type="ECO:0000313" key="2">
    <source>
        <dbReference type="Proteomes" id="UP000199451"/>
    </source>
</evidence>
<keyword evidence="2" id="KW-1185">Reference proteome</keyword>
<gene>
    <name evidence="1" type="ORF">SAMN04487949_2961</name>
</gene>
<evidence type="ECO:0008006" key="3">
    <source>
        <dbReference type="Google" id="ProtNLM"/>
    </source>
</evidence>
<protein>
    <recommendedName>
        <fullName evidence="3">Conditioned medium-induced protein 4</fullName>
    </recommendedName>
</protein>
<evidence type="ECO:0000313" key="1">
    <source>
        <dbReference type="EMBL" id="SDM95225.1"/>
    </source>
</evidence>
<accession>A0A1G9XG28</accession>
<dbReference type="OrthoDB" id="146450at2157"/>
<dbReference type="EMBL" id="FNHL01000004">
    <property type="protein sequence ID" value="SDM95225.1"/>
    <property type="molecule type" value="Genomic_DNA"/>
</dbReference>
<dbReference type="AlphaFoldDB" id="A0A1G9XG28"/>
<reference evidence="2" key="1">
    <citation type="submission" date="2016-10" db="EMBL/GenBank/DDBJ databases">
        <authorList>
            <person name="Varghese N."/>
            <person name="Submissions S."/>
        </authorList>
    </citation>
    <scope>NUCLEOTIDE SEQUENCE [LARGE SCALE GENOMIC DNA]</scope>
    <source>
        <strain evidence="2">CGMCC 1.10119</strain>
    </source>
</reference>